<dbReference type="RefSeq" id="WP_257629326.1">
    <property type="nucleotide sequence ID" value="NZ_JANIIC010000001.1"/>
</dbReference>
<comment type="caution">
    <text evidence="1">The sequence shown here is derived from an EMBL/GenBank/DDBJ whole genome shotgun (WGS) entry which is preliminary data.</text>
</comment>
<keyword evidence="2" id="KW-1185">Reference proteome</keyword>
<proteinExistence type="predicted"/>
<organism evidence="1 2">
    <name type="scientific">Streptomyces malaysiensis subsp. samsunensis</name>
    <dbReference type="NCBI Taxonomy" id="459658"/>
    <lineage>
        <taxon>Bacteria</taxon>
        <taxon>Bacillati</taxon>
        <taxon>Actinomycetota</taxon>
        <taxon>Actinomycetes</taxon>
        <taxon>Kitasatosporales</taxon>
        <taxon>Streptomycetaceae</taxon>
        <taxon>Streptomyces</taxon>
        <taxon>Streptomyces violaceusniger group</taxon>
    </lineage>
</organism>
<dbReference type="AlphaFoldDB" id="A0A9X2LQ64"/>
<name>A0A9X2LQ64_STRMQ</name>
<gene>
    <name evidence="1" type="ORF">NQU54_01240</name>
</gene>
<dbReference type="Proteomes" id="UP001142400">
    <property type="component" value="Unassembled WGS sequence"/>
</dbReference>
<evidence type="ECO:0000313" key="1">
    <source>
        <dbReference type="EMBL" id="MCQ8827748.1"/>
    </source>
</evidence>
<sequence length="133" mass="13406">MADVAKPPRPSDRSGGVTLNRLEVGDPVTADGRAAPVLSPGCPLCAAPGDFGPHHPTAPRSGLCPACVAAGKPTRGGLEQAVLIVAGQTLTGAETLDLAGATPEELTYHLGAMKRSLRGLLQLLAPVAGEEGR</sequence>
<accession>A0A9X2LQ64</accession>
<protein>
    <submittedName>
        <fullName evidence="1">Uncharacterized protein</fullName>
    </submittedName>
</protein>
<dbReference type="EMBL" id="JANIIC010000001">
    <property type="protein sequence ID" value="MCQ8827748.1"/>
    <property type="molecule type" value="Genomic_DNA"/>
</dbReference>
<reference evidence="1" key="1">
    <citation type="submission" date="2022-06" db="EMBL/GenBank/DDBJ databases">
        <title>WGS of actinobacteria.</title>
        <authorList>
            <person name="Thawai C."/>
        </authorList>
    </citation>
    <scope>NUCLEOTIDE SEQUENCE</scope>
    <source>
        <strain evidence="1">DSM 42010</strain>
    </source>
</reference>
<evidence type="ECO:0000313" key="2">
    <source>
        <dbReference type="Proteomes" id="UP001142400"/>
    </source>
</evidence>